<feature type="compositionally biased region" description="Basic and acidic residues" evidence="1">
    <location>
        <begin position="46"/>
        <end position="57"/>
    </location>
</feature>
<dbReference type="Proteomes" id="UP001565471">
    <property type="component" value="Unassembled WGS sequence"/>
</dbReference>
<feature type="region of interest" description="Disordered" evidence="1">
    <location>
        <begin position="1"/>
        <end position="23"/>
    </location>
</feature>
<dbReference type="RefSeq" id="WP_016841989.1">
    <property type="nucleotide sequence ID" value="NZ_BJNL01000151.1"/>
</dbReference>
<keyword evidence="3" id="KW-1185">Reference proteome</keyword>
<protein>
    <submittedName>
        <fullName evidence="2">Uncharacterized protein</fullName>
    </submittedName>
</protein>
<evidence type="ECO:0000313" key="2">
    <source>
        <dbReference type="EMBL" id="MEY9321250.1"/>
    </source>
</evidence>
<evidence type="ECO:0000256" key="1">
    <source>
        <dbReference type="SAM" id="MobiDB-lite"/>
    </source>
</evidence>
<sequence>MNRLEEMIKGAEEVKQRHSIDSRHDAERALQRLKAADLAQYQAFINDHEMAPRDGTRRSSHTGG</sequence>
<dbReference type="EMBL" id="JBGBZA010000002">
    <property type="protein sequence ID" value="MEY9321250.1"/>
    <property type="molecule type" value="Genomic_DNA"/>
</dbReference>
<reference evidence="2 3" key="1">
    <citation type="submission" date="2024-07" db="EMBL/GenBank/DDBJ databases">
        <title>Genomic Encyclopedia of Type Strains, Phase V (KMG-V): Genome sequencing to study the core and pangenomes of soil and plant-associated prokaryotes.</title>
        <authorList>
            <person name="Whitman W."/>
        </authorList>
    </citation>
    <scope>NUCLEOTIDE SEQUENCE [LARGE SCALE GENOMIC DNA]</scope>
    <source>
        <strain evidence="2 3">USDA 415</strain>
    </source>
</reference>
<evidence type="ECO:0000313" key="3">
    <source>
        <dbReference type="Proteomes" id="UP001565471"/>
    </source>
</evidence>
<accession>A0ABV4FCN9</accession>
<dbReference type="GeneID" id="92951275"/>
<comment type="caution">
    <text evidence="2">The sequence shown here is derived from an EMBL/GenBank/DDBJ whole genome shotgun (WGS) entry which is preliminary data.</text>
</comment>
<organism evidence="2 3">
    <name type="scientific">Bradyrhizobium elkanii</name>
    <dbReference type="NCBI Taxonomy" id="29448"/>
    <lineage>
        <taxon>Bacteria</taxon>
        <taxon>Pseudomonadati</taxon>
        <taxon>Pseudomonadota</taxon>
        <taxon>Alphaproteobacteria</taxon>
        <taxon>Hyphomicrobiales</taxon>
        <taxon>Nitrobacteraceae</taxon>
        <taxon>Bradyrhizobium</taxon>
    </lineage>
</organism>
<name>A0ABV4FCN9_BRAEL</name>
<feature type="region of interest" description="Disordered" evidence="1">
    <location>
        <begin position="45"/>
        <end position="64"/>
    </location>
</feature>
<gene>
    <name evidence="2" type="ORF">ABIF29_008049</name>
</gene>
<proteinExistence type="predicted"/>